<evidence type="ECO:0000313" key="4">
    <source>
        <dbReference type="Proteomes" id="UP000717696"/>
    </source>
</evidence>
<feature type="region of interest" description="Disordered" evidence="1">
    <location>
        <begin position="81"/>
        <end position="177"/>
    </location>
</feature>
<keyword evidence="2" id="KW-0472">Membrane</keyword>
<evidence type="ECO:0000256" key="1">
    <source>
        <dbReference type="SAM" id="MobiDB-lite"/>
    </source>
</evidence>
<dbReference type="EMBL" id="JAGMUU010000008">
    <property type="protein sequence ID" value="KAH7146711.1"/>
    <property type="molecule type" value="Genomic_DNA"/>
</dbReference>
<sequence length="177" mass="18556">IPRTSAPTAAEDPNDEETTDDGPDAGVIAGAVVESLAGVGLMIGAIVVACRMGKKRVAQGDPATPRKSFKDTLRSIPRPVIHWTCGDSKNPKRVAELSGTASTMPQGQVRTSNQDSSGFAAQPCERTENLGTDLPARENPGPDLPVGQTVGTERPAGPNSQGWVRTQAQQLPYEIDA</sequence>
<feature type="compositionally biased region" description="Polar residues" evidence="1">
    <location>
        <begin position="99"/>
        <end position="119"/>
    </location>
</feature>
<feature type="non-terminal residue" evidence="3">
    <location>
        <position position="1"/>
    </location>
</feature>
<name>A0A9P9EY31_9HYPO</name>
<accession>A0A9P9EY31</accession>
<evidence type="ECO:0000256" key="2">
    <source>
        <dbReference type="SAM" id="Phobius"/>
    </source>
</evidence>
<feature type="compositionally biased region" description="Acidic residues" evidence="1">
    <location>
        <begin position="12"/>
        <end position="23"/>
    </location>
</feature>
<reference evidence="3" key="1">
    <citation type="journal article" date="2021" name="Nat. Commun.">
        <title>Genetic determinants of endophytism in the Arabidopsis root mycobiome.</title>
        <authorList>
            <person name="Mesny F."/>
            <person name="Miyauchi S."/>
            <person name="Thiergart T."/>
            <person name="Pickel B."/>
            <person name="Atanasova L."/>
            <person name="Karlsson M."/>
            <person name="Huettel B."/>
            <person name="Barry K.W."/>
            <person name="Haridas S."/>
            <person name="Chen C."/>
            <person name="Bauer D."/>
            <person name="Andreopoulos W."/>
            <person name="Pangilinan J."/>
            <person name="LaButti K."/>
            <person name="Riley R."/>
            <person name="Lipzen A."/>
            <person name="Clum A."/>
            <person name="Drula E."/>
            <person name="Henrissat B."/>
            <person name="Kohler A."/>
            <person name="Grigoriev I.V."/>
            <person name="Martin F.M."/>
            <person name="Hacquard S."/>
        </authorList>
    </citation>
    <scope>NUCLEOTIDE SEQUENCE</scope>
    <source>
        <strain evidence="3">MPI-CAGE-AT-0021</strain>
    </source>
</reference>
<dbReference type="Proteomes" id="UP000717696">
    <property type="component" value="Unassembled WGS sequence"/>
</dbReference>
<dbReference type="OrthoDB" id="5106500at2759"/>
<keyword evidence="2" id="KW-1133">Transmembrane helix</keyword>
<feature type="non-terminal residue" evidence="3">
    <location>
        <position position="177"/>
    </location>
</feature>
<feature type="region of interest" description="Disordered" evidence="1">
    <location>
        <begin position="56"/>
        <end position="75"/>
    </location>
</feature>
<keyword evidence="2" id="KW-0812">Transmembrane</keyword>
<protein>
    <submittedName>
        <fullName evidence="3">Uncharacterized protein</fullName>
    </submittedName>
</protein>
<keyword evidence="4" id="KW-1185">Reference proteome</keyword>
<gene>
    <name evidence="3" type="ORF">B0J13DRAFT_410608</name>
</gene>
<organism evidence="3 4">
    <name type="scientific">Dactylonectria estremocensis</name>
    <dbReference type="NCBI Taxonomy" id="1079267"/>
    <lineage>
        <taxon>Eukaryota</taxon>
        <taxon>Fungi</taxon>
        <taxon>Dikarya</taxon>
        <taxon>Ascomycota</taxon>
        <taxon>Pezizomycotina</taxon>
        <taxon>Sordariomycetes</taxon>
        <taxon>Hypocreomycetidae</taxon>
        <taxon>Hypocreales</taxon>
        <taxon>Nectriaceae</taxon>
        <taxon>Dactylonectria</taxon>
    </lineage>
</organism>
<feature type="transmembrane region" description="Helical" evidence="2">
    <location>
        <begin position="27"/>
        <end position="50"/>
    </location>
</feature>
<proteinExistence type="predicted"/>
<feature type="compositionally biased region" description="Polar residues" evidence="1">
    <location>
        <begin position="158"/>
        <end position="170"/>
    </location>
</feature>
<feature type="region of interest" description="Disordered" evidence="1">
    <location>
        <begin position="1"/>
        <end position="26"/>
    </location>
</feature>
<comment type="caution">
    <text evidence="3">The sequence shown here is derived from an EMBL/GenBank/DDBJ whole genome shotgun (WGS) entry which is preliminary data.</text>
</comment>
<dbReference type="AlphaFoldDB" id="A0A9P9EY31"/>
<evidence type="ECO:0000313" key="3">
    <source>
        <dbReference type="EMBL" id="KAH7146711.1"/>
    </source>
</evidence>